<accession>A0A5C1NHK2</accession>
<proteinExistence type="predicted"/>
<dbReference type="Gene3D" id="1.25.40.10">
    <property type="entry name" value="Tetratricopeptide repeat domain"/>
    <property type="match status" value="2"/>
</dbReference>
<reference evidence="1" key="1">
    <citation type="submission" date="2021-02" db="EMBL/GenBank/DDBJ databases">
        <title>Strain Y2R2, a novel species of the genus Halomonas.</title>
        <authorList>
            <person name="Huang H."/>
        </authorList>
    </citation>
    <scope>NUCLEOTIDE SEQUENCE</scope>
    <source>
        <strain evidence="1">Y2R2</strain>
    </source>
</reference>
<dbReference type="AlphaFoldDB" id="A0A5C1NHK2"/>
<organism evidence="1 2">
    <name type="scientific">Halomonas binhaiensis</name>
    <dbReference type="NCBI Taxonomy" id="2562282"/>
    <lineage>
        <taxon>Bacteria</taxon>
        <taxon>Pseudomonadati</taxon>
        <taxon>Pseudomonadota</taxon>
        <taxon>Gammaproteobacteria</taxon>
        <taxon>Oceanospirillales</taxon>
        <taxon>Halomonadaceae</taxon>
        <taxon>Halomonas</taxon>
    </lineage>
</organism>
<dbReference type="KEGG" id="hbh:E4T21_17580"/>
<evidence type="ECO:0000313" key="2">
    <source>
        <dbReference type="Proteomes" id="UP000324285"/>
    </source>
</evidence>
<name>A0A5C1NHK2_9GAMM</name>
<evidence type="ECO:0000313" key="1">
    <source>
        <dbReference type="EMBL" id="QEM83152.1"/>
    </source>
</evidence>
<dbReference type="Proteomes" id="UP000324285">
    <property type="component" value="Chromosome"/>
</dbReference>
<dbReference type="RefSeq" id="WP_149286274.1">
    <property type="nucleotide sequence ID" value="NZ_CP038437.2"/>
</dbReference>
<dbReference type="InterPro" id="IPR011990">
    <property type="entry name" value="TPR-like_helical_dom_sf"/>
</dbReference>
<keyword evidence="2" id="KW-1185">Reference proteome</keyword>
<dbReference type="SUPFAM" id="SSF48452">
    <property type="entry name" value="TPR-like"/>
    <property type="match status" value="1"/>
</dbReference>
<evidence type="ECO:0008006" key="3">
    <source>
        <dbReference type="Google" id="ProtNLM"/>
    </source>
</evidence>
<protein>
    <recommendedName>
        <fullName evidence="3">Tetratricopeptide repeat protein</fullName>
    </recommendedName>
</protein>
<gene>
    <name evidence="1" type="ORF">E4T21_17580</name>
</gene>
<dbReference type="EMBL" id="CP038437">
    <property type="protein sequence ID" value="QEM83152.1"/>
    <property type="molecule type" value="Genomic_DNA"/>
</dbReference>
<sequence length="557" mass="58455">MINFAGKFLRVLVLGAVLIVPFSVVADEAGLLEKAATAYTSAGTLDGNDAKEKLIEARQVLKELIETYPGSVFAKTLAEGGELEVADGNILSLDIIQQDLCAIDGFDCVIRMAIDESHELKGDLYKVRGLVGIVKLQEKAGQLDSAAETLEDIEGIVSAMPAGMSKLEALDYTAEAYALVGKKEALSRILDDATEIQGRVSNDIERSAALNYIVSIQVEAGQLNEALSTSEQISNGRFKLYALYSIGKGLVEAGRLSDAFSAVARMPDDLKQLKYDAFMRVAKAQAEAGQVAEAFSTAEAISDDAVKSYVFTVIALAQAEAGGEGAVDTAFSNAEKAAQAIADGKDKSSMLAVIAKAQAEAGREDAADATFAAAAQSIDAIGNDESRLSSLLELAKAQAEAGREEAADATFAAASEVAYSLEDGYGKLDSFSALAIAQAMVGRENAANEALAEAEKVAQRVTYINFSPSQVLVAIATAQAEKGQKDAVSTTSSSVIAMAKSIADDSTRNSILLDVSEVQAKVGLLGEALSTVQMMDISEAKFHALSRVAETLLDQPQ</sequence>